<dbReference type="Gene3D" id="3.30.70.270">
    <property type="match status" value="1"/>
</dbReference>
<feature type="transmembrane region" description="Helical" evidence="1">
    <location>
        <begin position="38"/>
        <end position="58"/>
    </location>
</feature>
<name>A0A895YNL7_9ACTN</name>
<feature type="transmembrane region" description="Helical" evidence="1">
    <location>
        <begin position="179"/>
        <end position="199"/>
    </location>
</feature>
<dbReference type="InterPro" id="IPR001633">
    <property type="entry name" value="EAL_dom"/>
</dbReference>
<keyword evidence="1" id="KW-0812">Transmembrane</keyword>
<feature type="transmembrane region" description="Helical" evidence="1">
    <location>
        <begin position="140"/>
        <end position="158"/>
    </location>
</feature>
<evidence type="ECO:0000259" key="2">
    <source>
        <dbReference type="PROSITE" id="PS50883"/>
    </source>
</evidence>
<evidence type="ECO:0000259" key="3">
    <source>
        <dbReference type="PROSITE" id="PS50887"/>
    </source>
</evidence>
<dbReference type="PROSITE" id="PS50883">
    <property type="entry name" value="EAL"/>
    <property type="match status" value="1"/>
</dbReference>
<evidence type="ECO:0000313" key="5">
    <source>
        <dbReference type="Proteomes" id="UP000662857"/>
    </source>
</evidence>
<dbReference type="KEGG" id="nhy:JQS43_08390"/>
<dbReference type="PROSITE" id="PS51257">
    <property type="entry name" value="PROKAR_LIPOPROTEIN"/>
    <property type="match status" value="1"/>
</dbReference>
<dbReference type="PANTHER" id="PTHR33121:SF79">
    <property type="entry name" value="CYCLIC DI-GMP PHOSPHODIESTERASE PDED-RELATED"/>
    <property type="match status" value="1"/>
</dbReference>
<dbReference type="NCBIfam" id="TIGR00254">
    <property type="entry name" value="GGDEF"/>
    <property type="match status" value="1"/>
</dbReference>
<dbReference type="PROSITE" id="PS50887">
    <property type="entry name" value="GGDEF"/>
    <property type="match status" value="1"/>
</dbReference>
<protein>
    <submittedName>
        <fullName evidence="4">EAL domain-containing protein</fullName>
    </submittedName>
</protein>
<dbReference type="CDD" id="cd01949">
    <property type="entry name" value="GGDEF"/>
    <property type="match status" value="1"/>
</dbReference>
<dbReference type="Pfam" id="PF00990">
    <property type="entry name" value="GGDEF"/>
    <property type="match status" value="1"/>
</dbReference>
<dbReference type="RefSeq" id="WP_239678503.1">
    <property type="nucleotide sequence ID" value="NZ_CP070499.1"/>
</dbReference>
<dbReference type="InterPro" id="IPR035919">
    <property type="entry name" value="EAL_sf"/>
</dbReference>
<keyword evidence="5" id="KW-1185">Reference proteome</keyword>
<reference evidence="4" key="1">
    <citation type="submission" date="2021-02" db="EMBL/GenBank/DDBJ databases">
        <title>Natrosporangium hydrolyticum gen. nov., sp. nov, a haloalkaliphilic actinobacterium from a soda solonchak soil.</title>
        <authorList>
            <person name="Sorokin D.Y."/>
            <person name="Khijniak T.V."/>
            <person name="Zakharycheva A.P."/>
            <person name="Boueva O.V."/>
            <person name="Ariskina E.V."/>
            <person name="Hahnke R.L."/>
            <person name="Bunk B."/>
            <person name="Sproer C."/>
            <person name="Schumann P."/>
            <person name="Evtushenko L.I."/>
            <person name="Kublanov I.V."/>
        </authorList>
    </citation>
    <scope>NUCLEOTIDE SEQUENCE</scope>
    <source>
        <strain evidence="4">DSM 106523</strain>
    </source>
</reference>
<dbReference type="SUPFAM" id="SSF141868">
    <property type="entry name" value="EAL domain-like"/>
    <property type="match status" value="1"/>
</dbReference>
<dbReference type="Proteomes" id="UP000662857">
    <property type="component" value="Chromosome"/>
</dbReference>
<dbReference type="InterPro" id="IPR029787">
    <property type="entry name" value="Nucleotide_cyclase"/>
</dbReference>
<dbReference type="SUPFAM" id="SSF55781">
    <property type="entry name" value="GAF domain-like"/>
    <property type="match status" value="1"/>
</dbReference>
<evidence type="ECO:0000313" key="4">
    <source>
        <dbReference type="EMBL" id="QSB16296.1"/>
    </source>
</evidence>
<dbReference type="InterPro" id="IPR050706">
    <property type="entry name" value="Cyclic-di-GMP_PDE-like"/>
</dbReference>
<dbReference type="SUPFAM" id="SSF55073">
    <property type="entry name" value="Nucleotide cyclase"/>
    <property type="match status" value="1"/>
</dbReference>
<dbReference type="Gene3D" id="3.20.20.450">
    <property type="entry name" value="EAL domain"/>
    <property type="match status" value="1"/>
</dbReference>
<evidence type="ECO:0000256" key="1">
    <source>
        <dbReference type="SAM" id="Phobius"/>
    </source>
</evidence>
<feature type="transmembrane region" description="Helical" evidence="1">
    <location>
        <begin position="70"/>
        <end position="96"/>
    </location>
</feature>
<feature type="domain" description="GGDEF" evidence="3">
    <location>
        <begin position="403"/>
        <end position="534"/>
    </location>
</feature>
<dbReference type="InterPro" id="IPR029016">
    <property type="entry name" value="GAF-like_dom_sf"/>
</dbReference>
<dbReference type="AlphaFoldDB" id="A0A895YNL7"/>
<dbReference type="SMART" id="SM00267">
    <property type="entry name" value="GGDEF"/>
    <property type="match status" value="1"/>
</dbReference>
<accession>A0A895YNL7</accession>
<dbReference type="EMBL" id="CP070499">
    <property type="protein sequence ID" value="QSB16296.1"/>
    <property type="molecule type" value="Genomic_DNA"/>
</dbReference>
<dbReference type="InterPro" id="IPR000160">
    <property type="entry name" value="GGDEF_dom"/>
</dbReference>
<dbReference type="Gene3D" id="3.30.450.40">
    <property type="match status" value="1"/>
</dbReference>
<proteinExistence type="predicted"/>
<organism evidence="4 5">
    <name type="scientific">Natronosporangium hydrolyticum</name>
    <dbReference type="NCBI Taxonomy" id="2811111"/>
    <lineage>
        <taxon>Bacteria</taxon>
        <taxon>Bacillati</taxon>
        <taxon>Actinomycetota</taxon>
        <taxon>Actinomycetes</taxon>
        <taxon>Micromonosporales</taxon>
        <taxon>Micromonosporaceae</taxon>
        <taxon>Natronosporangium</taxon>
    </lineage>
</organism>
<dbReference type="CDD" id="cd01948">
    <property type="entry name" value="EAL"/>
    <property type="match status" value="1"/>
</dbReference>
<feature type="transmembrane region" description="Helical" evidence="1">
    <location>
        <begin position="205"/>
        <end position="225"/>
    </location>
</feature>
<gene>
    <name evidence="4" type="ORF">JQS43_08390</name>
</gene>
<dbReference type="InterPro" id="IPR043128">
    <property type="entry name" value="Rev_trsase/Diguanyl_cyclase"/>
</dbReference>
<dbReference type="PANTHER" id="PTHR33121">
    <property type="entry name" value="CYCLIC DI-GMP PHOSPHODIESTERASE PDEF"/>
    <property type="match status" value="1"/>
</dbReference>
<dbReference type="GO" id="GO:0071111">
    <property type="term" value="F:cyclic-guanylate-specific phosphodiesterase activity"/>
    <property type="evidence" value="ECO:0007669"/>
    <property type="project" value="InterPro"/>
</dbReference>
<feature type="transmembrane region" description="Helical" evidence="1">
    <location>
        <begin position="12"/>
        <end position="32"/>
    </location>
</feature>
<dbReference type="SMART" id="SM00052">
    <property type="entry name" value="EAL"/>
    <property type="match status" value="1"/>
</dbReference>
<keyword evidence="1" id="KW-0472">Membrane</keyword>
<dbReference type="Pfam" id="PF00563">
    <property type="entry name" value="EAL"/>
    <property type="match status" value="1"/>
</dbReference>
<keyword evidence="1" id="KW-1133">Transmembrane helix</keyword>
<sequence>MRTNETDRWLDRLVGLVVLAALGCLGWAVVSIGETPPAVYLLVVATLLTLAGLCRRIHLNLRQQLTITSGGAAILVAVVLLPPPWAILAVAVAVLIGQAAHRRPLRKAAFNTATETLGVSAASAAFHAVGGAPITVADRSLLTLLVALVVAMVAYALVDELVSVPVIALASRTSWWRLVRGNALILAVVRATSLALALATVTLHAINPVLVTLAPLGVLVAYLAYRHRLHLREERRAWQQLAASTDALSSVGVDNVLYTAIRGAAGLFPDLKIEVELADSEPRRVVRGDRHGVHYDGDPRQAPTQAGPCLSVPLGLDTDQEPLGMLRLWFRVEARLSDREQYMLATFTAGLSTAIRNAAAYAEVSRLAERHAYDASHDALTDLPNRRQLHGRVTQLWQRGEPGTVALMLLDIDHFKEVNDTLGHDAGDQVIVEVGQRLRAAAGDSMVIRLGGDEFAVLFDGLANPAAASGRAWDVLATLRHPMDLRGVLISLHTSAGLAVASDPTDPTELLRRADVAMYQAKDSGRQVAVYARTSDSADRTRLALAGELPRAVEGREFAVHYQPIVDLASGRVLGAEALTRWAHPDLGDLPPATFLGLVERSGLLAPFTETVLNRALAAAAYWRREGFELQIAVNVSPRSLGDPRLPAMVLDALQAHGVPPQRLTLELTESAAIGYLEVVTCAVATLREAGIRIALDDFGTRHSSLSAVFQLPVDQLKIDRTFVSALGTSREAKGLVCSILELGRELGQLVVAEGVEEVQQRQTLWELGCVAAQGSLFGWPPQTSDALLRSLRQGFDGEQGTLAPKLQQLARADSVG</sequence>
<feature type="domain" description="EAL" evidence="2">
    <location>
        <begin position="542"/>
        <end position="795"/>
    </location>
</feature>